<dbReference type="Proteomes" id="UP000001401">
    <property type="component" value="Chromosome"/>
</dbReference>
<name>E6U055_EVAC2</name>
<keyword evidence="2" id="KW-1185">Reference proteome</keyword>
<dbReference type="AlphaFoldDB" id="E6U055"/>
<dbReference type="RefSeq" id="WP_013487400.1">
    <property type="nucleotide sequence ID" value="NC_014829.1"/>
</dbReference>
<evidence type="ECO:0000313" key="2">
    <source>
        <dbReference type="Proteomes" id="UP000001401"/>
    </source>
</evidence>
<dbReference type="EMBL" id="CP002394">
    <property type="protein sequence ID" value="ADU29059.1"/>
    <property type="molecule type" value="Genomic_DNA"/>
</dbReference>
<organism evidence="1 2">
    <name type="scientific">Evansella cellulosilytica (strain ATCC 21833 / DSM 2522 / FERM P-1141 / JCM 9156 / N-4)</name>
    <name type="common">Bacillus cellulosilyticus</name>
    <dbReference type="NCBI Taxonomy" id="649639"/>
    <lineage>
        <taxon>Bacteria</taxon>
        <taxon>Bacillati</taxon>
        <taxon>Bacillota</taxon>
        <taxon>Bacilli</taxon>
        <taxon>Bacillales</taxon>
        <taxon>Bacillaceae</taxon>
        <taxon>Evansella</taxon>
    </lineage>
</organism>
<dbReference type="eggNOG" id="ENOG5033BZG">
    <property type="taxonomic scope" value="Bacteria"/>
</dbReference>
<dbReference type="HOGENOM" id="CLU_168188_0_0_9"/>
<evidence type="ECO:0000313" key="1">
    <source>
        <dbReference type="EMBL" id="ADU29059.1"/>
    </source>
</evidence>
<protein>
    <submittedName>
        <fullName evidence="1">Uncharacterized protein</fullName>
    </submittedName>
</protein>
<dbReference type="Pfam" id="PF25846">
    <property type="entry name" value="YmzB"/>
    <property type="match status" value="1"/>
</dbReference>
<proteinExistence type="predicted"/>
<dbReference type="STRING" id="649639.Bcell_0778"/>
<reference evidence="1 2" key="1">
    <citation type="submission" date="2010-12" db="EMBL/GenBank/DDBJ databases">
        <title>Complete sequence of Bacillus cellulosilyticus DSM 2522.</title>
        <authorList>
            <consortium name="US DOE Joint Genome Institute"/>
            <person name="Lucas S."/>
            <person name="Copeland A."/>
            <person name="Lapidus A."/>
            <person name="Cheng J.-F."/>
            <person name="Bruce D."/>
            <person name="Goodwin L."/>
            <person name="Pitluck S."/>
            <person name="Chertkov O."/>
            <person name="Detter J.C."/>
            <person name="Han C."/>
            <person name="Tapia R."/>
            <person name="Land M."/>
            <person name="Hauser L."/>
            <person name="Jeffries C."/>
            <person name="Kyrpides N."/>
            <person name="Ivanova N."/>
            <person name="Mikhailova N."/>
            <person name="Brumm P."/>
            <person name="Mead D."/>
            <person name="Woyke T."/>
        </authorList>
    </citation>
    <scope>NUCLEOTIDE SEQUENCE [LARGE SCALE GENOMIC DNA]</scope>
    <source>
        <strain evidence="2">ATCC 21833 / DSM 2522 / FERM P-1141 / JCM 9156 / N-4</strain>
    </source>
</reference>
<sequence>MIHPIFELTEWLESHKGTTMTIEKQELETGTNEVFDHDRAQLQLNEISVRNLKKHDEDDYLADQELILHGEGNIHTDQGEMELPQNAYEIPILGEVKTENSENGMKVTTGKAIYTITLQ</sequence>
<dbReference type="InterPro" id="IPR058926">
    <property type="entry name" value="YmzB-like"/>
</dbReference>
<accession>E6U055</accession>
<dbReference type="KEGG" id="bco:Bcell_0778"/>
<dbReference type="OrthoDB" id="2613420at2"/>
<gene>
    <name evidence="1" type="ordered locus">Bcell_0778</name>
</gene>